<evidence type="ECO:0000313" key="1">
    <source>
        <dbReference type="EMBL" id="KAG0471619.1"/>
    </source>
</evidence>
<dbReference type="SUPFAM" id="SSF57850">
    <property type="entry name" value="RING/U-box"/>
    <property type="match status" value="1"/>
</dbReference>
<organism evidence="1 2">
    <name type="scientific">Vanilla planifolia</name>
    <name type="common">Vanilla</name>
    <dbReference type="NCBI Taxonomy" id="51239"/>
    <lineage>
        <taxon>Eukaryota</taxon>
        <taxon>Viridiplantae</taxon>
        <taxon>Streptophyta</taxon>
        <taxon>Embryophyta</taxon>
        <taxon>Tracheophyta</taxon>
        <taxon>Spermatophyta</taxon>
        <taxon>Magnoliopsida</taxon>
        <taxon>Liliopsida</taxon>
        <taxon>Asparagales</taxon>
        <taxon>Orchidaceae</taxon>
        <taxon>Vanilloideae</taxon>
        <taxon>Vanilleae</taxon>
        <taxon>Vanilla</taxon>
    </lineage>
</organism>
<dbReference type="Gene3D" id="3.30.40.10">
    <property type="entry name" value="Zinc/RING finger domain, C3HC4 (zinc finger)"/>
    <property type="match status" value="1"/>
</dbReference>
<gene>
    <name evidence="1" type="ORF">HPP92_016165</name>
</gene>
<dbReference type="InterPro" id="IPR013083">
    <property type="entry name" value="Znf_RING/FYVE/PHD"/>
</dbReference>
<reference evidence="1 2" key="1">
    <citation type="journal article" date="2020" name="Nat. Food">
        <title>A phased Vanilla planifolia genome enables genetic improvement of flavour and production.</title>
        <authorList>
            <person name="Hasing T."/>
            <person name="Tang H."/>
            <person name="Brym M."/>
            <person name="Khazi F."/>
            <person name="Huang T."/>
            <person name="Chambers A.H."/>
        </authorList>
    </citation>
    <scope>NUCLEOTIDE SEQUENCE [LARGE SCALE GENOMIC DNA]</scope>
    <source>
        <tissue evidence="1">Leaf</tissue>
    </source>
</reference>
<dbReference type="Proteomes" id="UP000639772">
    <property type="component" value="Unassembled WGS sequence"/>
</dbReference>
<dbReference type="AlphaFoldDB" id="A0A835QFL8"/>
<proteinExistence type="predicted"/>
<sequence>MWPYFSCPCIDPWLRAHLNCPLCRTQIASASSAAYPISDGDGALINSATEWNAQTSDQRNSEEEEEDGERFIETVAVTGFSTDYTSSSASSCGGDLHENGLLLELECDSLGTTLGRNLTLSMTGEGRFDQKINLELVKQASSSGEGFLQKNSLQLGGGTTSASGRILLFQKYGRRFDQKINLELVKQASSSGEGSFKKFSTTWRWNYFC</sequence>
<comment type="caution">
    <text evidence="1">The sequence shown here is derived from an EMBL/GenBank/DDBJ whole genome shotgun (WGS) entry which is preliminary data.</text>
</comment>
<dbReference type="EMBL" id="JADCNM010000008">
    <property type="protein sequence ID" value="KAG0471619.1"/>
    <property type="molecule type" value="Genomic_DNA"/>
</dbReference>
<name>A0A835QFL8_VANPL</name>
<evidence type="ECO:0000313" key="2">
    <source>
        <dbReference type="Proteomes" id="UP000639772"/>
    </source>
</evidence>
<protein>
    <submittedName>
        <fullName evidence="1">Uncharacterized protein</fullName>
    </submittedName>
</protein>
<accession>A0A835QFL8</accession>